<gene>
    <name evidence="16" type="ORF">EAI_13936</name>
</gene>
<organism evidence="17">
    <name type="scientific">Harpegnathos saltator</name>
    <name type="common">Jerdon's jumping ant</name>
    <dbReference type="NCBI Taxonomy" id="610380"/>
    <lineage>
        <taxon>Eukaryota</taxon>
        <taxon>Metazoa</taxon>
        <taxon>Ecdysozoa</taxon>
        <taxon>Arthropoda</taxon>
        <taxon>Hexapoda</taxon>
        <taxon>Insecta</taxon>
        <taxon>Pterygota</taxon>
        <taxon>Neoptera</taxon>
        <taxon>Endopterygota</taxon>
        <taxon>Hymenoptera</taxon>
        <taxon>Apocrita</taxon>
        <taxon>Aculeata</taxon>
        <taxon>Formicoidea</taxon>
        <taxon>Formicidae</taxon>
        <taxon>Ponerinae</taxon>
        <taxon>Ponerini</taxon>
        <taxon>Harpegnathos</taxon>
    </lineage>
</organism>
<dbReference type="OMA" id="FGLMLEC"/>
<keyword evidence="8" id="KW-0492">Microsome</keyword>
<feature type="transmembrane region" description="Helical" evidence="15">
    <location>
        <begin position="6"/>
        <end position="27"/>
    </location>
</feature>
<dbReference type="PRINTS" id="PR00385">
    <property type="entry name" value="P450"/>
</dbReference>
<sequence length="529" mass="60607">MTLITNHWGLDGIILLTTLMVAAYLYMTRNFKYWKRRGVLEVSPVPFIGNFTECMLMQKNPGYFMKDLYNHARGLPYIGFYVFDKPSLLVCDRELVKNVLVKDFNHFSDRYGTPDTNDRLGYANLFFIKNPAWKILRTKLTPIFTSGKLKKMFGLMLECGNNLDIYINSLKLEGSSKMLDVKELSAKFTTDVIASTAYGLNVNSLNNPDAEFRKYGKKMFHYDFFRGLEILAVFFLPNLVRLTGVKMFGKESTDFLRKAFWETMLQRMESGEKRNDLIDILIELKKTHNNQDIGGFKFDGDDLVAQAAVFFAAGFETSSTVTAFTLYELAVQPEIQTRLRKEIIEALDETNGEITYDMTLSLPYLDMVVCETLRKYPTLPFLDRTTVETYKMPNSDLVIEKGTPIYISMLGMHYDPEYFPDPEKYDPERFNEENKRNIPSCAYFPFGEGPRACIGTRFGLLTTKLALIKIFSKCEVTPCEKTMIPIILDPKASFASPLGGKIYLNIRKVSEPTESLDRTEIVSSALYKS</sequence>
<dbReference type="OrthoDB" id="2789670at2759"/>
<dbReference type="PhylomeDB" id="E2C250"/>
<evidence type="ECO:0000256" key="4">
    <source>
        <dbReference type="ARBA" id="ARBA00010617"/>
    </source>
</evidence>
<evidence type="ECO:0000256" key="6">
    <source>
        <dbReference type="ARBA" id="ARBA00022723"/>
    </source>
</evidence>
<evidence type="ECO:0000256" key="8">
    <source>
        <dbReference type="ARBA" id="ARBA00022848"/>
    </source>
</evidence>
<dbReference type="FunFam" id="1.10.630.10:FF:000042">
    <property type="entry name" value="Cytochrome P450"/>
    <property type="match status" value="1"/>
</dbReference>
<dbReference type="InterPro" id="IPR017972">
    <property type="entry name" value="Cyt_P450_CS"/>
</dbReference>
<dbReference type="Gene3D" id="1.10.630.10">
    <property type="entry name" value="Cytochrome P450"/>
    <property type="match status" value="1"/>
</dbReference>
<dbReference type="GO" id="GO:0020037">
    <property type="term" value="F:heme binding"/>
    <property type="evidence" value="ECO:0007669"/>
    <property type="project" value="InterPro"/>
</dbReference>
<comment type="similarity">
    <text evidence="4 14">Belongs to the cytochrome P450 family.</text>
</comment>
<protein>
    <submittedName>
        <fullName evidence="16">Cytochrome P450 6k1</fullName>
    </submittedName>
</protein>
<evidence type="ECO:0000256" key="13">
    <source>
        <dbReference type="PIRSR" id="PIRSR602401-1"/>
    </source>
</evidence>
<keyword evidence="5 13" id="KW-0349">Heme</keyword>
<dbReference type="FunCoup" id="E2C250">
    <property type="interactions" value="22"/>
</dbReference>
<feature type="binding site" description="axial binding residue" evidence="13">
    <location>
        <position position="453"/>
    </location>
    <ligand>
        <name>heme</name>
        <dbReference type="ChEBI" id="CHEBI:30413"/>
    </ligand>
    <ligandPart>
        <name>Fe</name>
        <dbReference type="ChEBI" id="CHEBI:18248"/>
    </ligandPart>
</feature>
<dbReference type="GO" id="GO:0016705">
    <property type="term" value="F:oxidoreductase activity, acting on paired donors, with incorporation or reduction of molecular oxygen"/>
    <property type="evidence" value="ECO:0007669"/>
    <property type="project" value="InterPro"/>
</dbReference>
<dbReference type="PANTHER" id="PTHR24292:SF45">
    <property type="entry name" value="CYTOCHROME P450 6G1-RELATED"/>
    <property type="match status" value="1"/>
</dbReference>
<dbReference type="InterPro" id="IPR036396">
    <property type="entry name" value="Cyt_P450_sf"/>
</dbReference>
<evidence type="ECO:0000313" key="16">
    <source>
        <dbReference type="EMBL" id="EFN78001.1"/>
    </source>
</evidence>
<evidence type="ECO:0000256" key="9">
    <source>
        <dbReference type="ARBA" id="ARBA00023002"/>
    </source>
</evidence>
<proteinExistence type="inferred from homology"/>
<dbReference type="GO" id="GO:0005506">
    <property type="term" value="F:iron ion binding"/>
    <property type="evidence" value="ECO:0007669"/>
    <property type="project" value="InterPro"/>
</dbReference>
<evidence type="ECO:0000313" key="17">
    <source>
        <dbReference type="Proteomes" id="UP000008237"/>
    </source>
</evidence>
<evidence type="ECO:0000256" key="3">
    <source>
        <dbReference type="ARBA" id="ARBA00004406"/>
    </source>
</evidence>
<dbReference type="AlphaFoldDB" id="E2C250"/>
<keyword evidence="15" id="KW-1133">Transmembrane helix</keyword>
<dbReference type="PRINTS" id="PR00463">
    <property type="entry name" value="EP450I"/>
</dbReference>
<evidence type="ECO:0000256" key="12">
    <source>
        <dbReference type="ARBA" id="ARBA00023136"/>
    </source>
</evidence>
<dbReference type="GO" id="GO:0005789">
    <property type="term" value="C:endoplasmic reticulum membrane"/>
    <property type="evidence" value="ECO:0007669"/>
    <property type="project" value="UniProtKB-SubCell"/>
</dbReference>
<dbReference type="EMBL" id="GL452067">
    <property type="protein sequence ID" value="EFN78001.1"/>
    <property type="molecule type" value="Genomic_DNA"/>
</dbReference>
<name>E2C250_HARSA</name>
<keyword evidence="12 15" id="KW-0472">Membrane</keyword>
<dbReference type="PANTHER" id="PTHR24292">
    <property type="entry name" value="CYTOCHROME P450"/>
    <property type="match status" value="1"/>
</dbReference>
<evidence type="ECO:0000256" key="11">
    <source>
        <dbReference type="ARBA" id="ARBA00023033"/>
    </source>
</evidence>
<dbReference type="InterPro" id="IPR002401">
    <property type="entry name" value="Cyt_P450_E_grp-I"/>
</dbReference>
<dbReference type="Proteomes" id="UP000008237">
    <property type="component" value="Unassembled WGS sequence"/>
</dbReference>
<dbReference type="PROSITE" id="PS00086">
    <property type="entry name" value="CYTOCHROME_P450"/>
    <property type="match status" value="1"/>
</dbReference>
<evidence type="ECO:0000256" key="2">
    <source>
        <dbReference type="ARBA" id="ARBA00004174"/>
    </source>
</evidence>
<evidence type="ECO:0000256" key="15">
    <source>
        <dbReference type="SAM" id="Phobius"/>
    </source>
</evidence>
<feature type="transmembrane region" description="Helical" evidence="15">
    <location>
        <begin position="223"/>
        <end position="240"/>
    </location>
</feature>
<keyword evidence="11 14" id="KW-0503">Monooxygenase</keyword>
<accession>E2C250</accession>
<comment type="cofactor">
    <cofactor evidence="1 13">
        <name>heme</name>
        <dbReference type="ChEBI" id="CHEBI:30413"/>
    </cofactor>
</comment>
<dbReference type="Pfam" id="PF00067">
    <property type="entry name" value="p450"/>
    <property type="match status" value="1"/>
</dbReference>
<keyword evidence="17" id="KW-1185">Reference proteome</keyword>
<dbReference type="SUPFAM" id="SSF48264">
    <property type="entry name" value="Cytochrome P450"/>
    <property type="match status" value="1"/>
</dbReference>
<evidence type="ECO:0000256" key="14">
    <source>
        <dbReference type="RuleBase" id="RU000461"/>
    </source>
</evidence>
<keyword evidence="6 13" id="KW-0479">Metal-binding</keyword>
<keyword evidence="10 13" id="KW-0408">Iron</keyword>
<evidence type="ECO:0000256" key="5">
    <source>
        <dbReference type="ARBA" id="ARBA00022617"/>
    </source>
</evidence>
<evidence type="ECO:0000256" key="7">
    <source>
        <dbReference type="ARBA" id="ARBA00022824"/>
    </source>
</evidence>
<dbReference type="InterPro" id="IPR001128">
    <property type="entry name" value="Cyt_P450"/>
</dbReference>
<dbReference type="InterPro" id="IPR050476">
    <property type="entry name" value="Insect_CytP450_Detox"/>
</dbReference>
<dbReference type="GO" id="GO:0004497">
    <property type="term" value="F:monooxygenase activity"/>
    <property type="evidence" value="ECO:0007669"/>
    <property type="project" value="UniProtKB-KW"/>
</dbReference>
<evidence type="ECO:0000256" key="10">
    <source>
        <dbReference type="ARBA" id="ARBA00023004"/>
    </source>
</evidence>
<keyword evidence="9 14" id="KW-0560">Oxidoreductase</keyword>
<dbReference type="CDD" id="cd11056">
    <property type="entry name" value="CYP6-like"/>
    <property type="match status" value="1"/>
</dbReference>
<reference evidence="16 17" key="1">
    <citation type="journal article" date="2010" name="Science">
        <title>Genomic comparison of the ants Camponotus floridanus and Harpegnathos saltator.</title>
        <authorList>
            <person name="Bonasio R."/>
            <person name="Zhang G."/>
            <person name="Ye C."/>
            <person name="Mutti N.S."/>
            <person name="Fang X."/>
            <person name="Qin N."/>
            <person name="Donahue G."/>
            <person name="Yang P."/>
            <person name="Li Q."/>
            <person name="Li C."/>
            <person name="Zhang P."/>
            <person name="Huang Z."/>
            <person name="Berger S.L."/>
            <person name="Reinberg D."/>
            <person name="Wang J."/>
            <person name="Liebig J."/>
        </authorList>
    </citation>
    <scope>NUCLEOTIDE SEQUENCE [LARGE SCALE GENOMIC DNA]</scope>
    <source>
        <strain evidence="16 17">R22 G/1</strain>
    </source>
</reference>
<evidence type="ECO:0000256" key="1">
    <source>
        <dbReference type="ARBA" id="ARBA00001971"/>
    </source>
</evidence>
<comment type="subcellular location">
    <subcellularLocation>
        <location evidence="3">Endoplasmic reticulum membrane</location>
        <topology evidence="3">Peripheral membrane protein</topology>
    </subcellularLocation>
    <subcellularLocation>
        <location evidence="2">Microsome membrane</location>
        <topology evidence="2">Peripheral membrane protein</topology>
    </subcellularLocation>
</comment>
<keyword evidence="15" id="KW-0812">Transmembrane</keyword>
<dbReference type="InParanoid" id="E2C250"/>
<keyword evidence="7" id="KW-0256">Endoplasmic reticulum</keyword>